<dbReference type="Pfam" id="PF01370">
    <property type="entry name" value="Epimerase"/>
    <property type="match status" value="1"/>
</dbReference>
<evidence type="ECO:0000259" key="1">
    <source>
        <dbReference type="Pfam" id="PF01370"/>
    </source>
</evidence>
<dbReference type="InterPro" id="IPR036291">
    <property type="entry name" value="NAD(P)-bd_dom_sf"/>
</dbReference>
<dbReference type="EMBL" id="JAUHLN010000002">
    <property type="protein sequence ID" value="MDN4074008.1"/>
    <property type="molecule type" value="Genomic_DNA"/>
</dbReference>
<dbReference type="InterPro" id="IPR001509">
    <property type="entry name" value="Epimerase_deHydtase"/>
</dbReference>
<dbReference type="SUPFAM" id="SSF51735">
    <property type="entry name" value="NAD(P)-binding Rossmann-fold domains"/>
    <property type="match status" value="1"/>
</dbReference>
<dbReference type="Gene3D" id="3.40.50.720">
    <property type="entry name" value="NAD(P)-binding Rossmann-like Domain"/>
    <property type="match status" value="1"/>
</dbReference>
<protein>
    <submittedName>
        <fullName evidence="2">NAD-dependent epimerase/dehydratase family protein</fullName>
    </submittedName>
</protein>
<sequence length="103" mass="11587">MSKKVILAGGSGFLGESLARFLLKKSYKVIILSRKPTRSENGLRYVQWDGQQIGEWSAEMDGSYAVINFTGKSVNCIYTKKNRQEIVSSRLDSVKVLREAVKQ</sequence>
<gene>
    <name evidence="2" type="ORF">QYF49_13440</name>
</gene>
<comment type="caution">
    <text evidence="2">The sequence shown here is derived from an EMBL/GenBank/DDBJ whole genome shotgun (WGS) entry which is preliminary data.</text>
</comment>
<dbReference type="Proteomes" id="UP001168694">
    <property type="component" value="Unassembled WGS sequence"/>
</dbReference>
<name>A0ABT8E7V8_9BACL</name>
<proteinExistence type="predicted"/>
<keyword evidence="3" id="KW-1185">Reference proteome</keyword>
<dbReference type="PANTHER" id="PTHR11092:SF0">
    <property type="entry name" value="EPIMERASE FAMILY PROTEIN SDR39U1"/>
    <property type="match status" value="1"/>
</dbReference>
<dbReference type="PANTHER" id="PTHR11092">
    <property type="entry name" value="SUGAR NUCLEOTIDE EPIMERASE RELATED"/>
    <property type="match status" value="1"/>
</dbReference>
<evidence type="ECO:0000313" key="3">
    <source>
        <dbReference type="Proteomes" id="UP001168694"/>
    </source>
</evidence>
<evidence type="ECO:0000313" key="2">
    <source>
        <dbReference type="EMBL" id="MDN4074008.1"/>
    </source>
</evidence>
<organism evidence="2 3">
    <name type="scientific">Fictibacillus terranigra</name>
    <dbReference type="NCBI Taxonomy" id="3058424"/>
    <lineage>
        <taxon>Bacteria</taxon>
        <taxon>Bacillati</taxon>
        <taxon>Bacillota</taxon>
        <taxon>Bacilli</taxon>
        <taxon>Bacillales</taxon>
        <taxon>Fictibacillaceae</taxon>
        <taxon>Fictibacillus</taxon>
    </lineage>
</organism>
<reference evidence="2" key="1">
    <citation type="submission" date="2023-06" db="EMBL/GenBank/DDBJ databases">
        <title>Draft Genome Sequences of Representative Paenibacillus Polymyxa, Bacillus cereus, Fictibacillus sp., and Brevibacillus agri Strains Isolated from Amazonian Dark Earth.</title>
        <authorList>
            <person name="Pellegrinetti T.A."/>
            <person name="Cunha I.C.M."/>
            <person name="Chaves M.G."/>
            <person name="Freitas A.S."/>
            <person name="Silva A.V.R."/>
            <person name="Tsai S.M."/>
            <person name="Mendes L.W."/>
        </authorList>
    </citation>
    <scope>NUCLEOTIDE SEQUENCE</scope>
    <source>
        <strain evidence="2">CENA-BCM004</strain>
    </source>
</reference>
<accession>A0ABT8E7V8</accession>
<dbReference type="RefSeq" id="WP_290400090.1">
    <property type="nucleotide sequence ID" value="NZ_JAUHLN010000002.1"/>
</dbReference>
<feature type="domain" description="NAD-dependent epimerase/dehydratase" evidence="1">
    <location>
        <begin position="5"/>
        <end position="99"/>
    </location>
</feature>